<sequence length="118" mass="13766">MELTWLELFIIVLASFRLTRLLVYDQITQFIRSPFFDEVEEEDEFGQKETYLVPKNRGIRGFFGQLLSCHWCTGVWCAIFICALFFVYYSIAFPLLLVLAVAGLASIIEVIVQKWLED</sequence>
<gene>
    <name evidence="2" type="ORF">F7732_00125</name>
</gene>
<dbReference type="AlphaFoldDB" id="A0A7V7UWN9"/>
<dbReference type="Pfam" id="PF07098">
    <property type="entry name" value="DUF1360"/>
    <property type="match status" value="1"/>
</dbReference>
<evidence type="ECO:0000313" key="3">
    <source>
        <dbReference type="Proteomes" id="UP000441354"/>
    </source>
</evidence>
<feature type="transmembrane region" description="Helical" evidence="1">
    <location>
        <begin position="62"/>
        <end position="86"/>
    </location>
</feature>
<dbReference type="InterPro" id="IPR010773">
    <property type="entry name" value="Mycophage_PG1_Gp7"/>
</dbReference>
<feature type="transmembrane region" description="Helical" evidence="1">
    <location>
        <begin position="92"/>
        <end position="112"/>
    </location>
</feature>
<dbReference type="Proteomes" id="UP000441354">
    <property type="component" value="Unassembled WGS sequence"/>
</dbReference>
<reference evidence="2 3" key="1">
    <citation type="journal article" date="2014" name="Arch. Microbiol.">
        <title>Bacillus mesophilum sp. nov., strain IITR-54T, a novel 4-chlorobiphenyl dechlorinating bacterium.</title>
        <authorList>
            <person name="Manickam N."/>
            <person name="Singh N.K."/>
            <person name="Bajaj A."/>
            <person name="Kumar R.M."/>
            <person name="Kaur G."/>
            <person name="Kaur N."/>
            <person name="Bala M."/>
            <person name="Kumar A."/>
            <person name="Mayilraj S."/>
        </authorList>
    </citation>
    <scope>NUCLEOTIDE SEQUENCE [LARGE SCALE GENOMIC DNA]</scope>
    <source>
        <strain evidence="2 3">IITR-54</strain>
    </source>
</reference>
<dbReference type="EMBL" id="WBOT01000001">
    <property type="protein sequence ID" value="KAB2335021.1"/>
    <property type="molecule type" value="Genomic_DNA"/>
</dbReference>
<protein>
    <submittedName>
        <fullName evidence="2">DUF1360 domain-containing protein</fullName>
    </submittedName>
</protein>
<evidence type="ECO:0000256" key="1">
    <source>
        <dbReference type="SAM" id="Phobius"/>
    </source>
</evidence>
<organism evidence="2 3">
    <name type="scientific">Bacillus mesophilum</name>
    <dbReference type="NCBI Taxonomy" id="1071718"/>
    <lineage>
        <taxon>Bacteria</taxon>
        <taxon>Bacillati</taxon>
        <taxon>Bacillota</taxon>
        <taxon>Bacilli</taxon>
        <taxon>Bacillales</taxon>
        <taxon>Bacillaceae</taxon>
        <taxon>Bacillus</taxon>
    </lineage>
</organism>
<evidence type="ECO:0000313" key="2">
    <source>
        <dbReference type="EMBL" id="KAB2335021.1"/>
    </source>
</evidence>
<dbReference type="OrthoDB" id="4722315at2"/>
<accession>A0A7V7UWN9</accession>
<dbReference type="RefSeq" id="WP_151571706.1">
    <property type="nucleotide sequence ID" value="NZ_WBOT01000001.1"/>
</dbReference>
<name>A0A7V7UWN9_9BACI</name>
<keyword evidence="1" id="KW-0472">Membrane</keyword>
<comment type="caution">
    <text evidence="2">The sequence shown here is derived from an EMBL/GenBank/DDBJ whole genome shotgun (WGS) entry which is preliminary data.</text>
</comment>
<keyword evidence="1" id="KW-0812">Transmembrane</keyword>
<proteinExistence type="predicted"/>
<feature type="transmembrane region" description="Helical" evidence="1">
    <location>
        <begin position="6"/>
        <end position="23"/>
    </location>
</feature>
<keyword evidence="3" id="KW-1185">Reference proteome</keyword>
<keyword evidence="1" id="KW-1133">Transmembrane helix</keyword>